<reference evidence="2 3" key="1">
    <citation type="journal article" date="2016" name="Mol. Biol. Evol.">
        <title>Comparative Genomics of Early-Diverging Mushroom-Forming Fungi Provides Insights into the Origins of Lignocellulose Decay Capabilities.</title>
        <authorList>
            <person name="Nagy L.G."/>
            <person name="Riley R."/>
            <person name="Tritt A."/>
            <person name="Adam C."/>
            <person name="Daum C."/>
            <person name="Floudas D."/>
            <person name="Sun H."/>
            <person name="Yadav J.S."/>
            <person name="Pangilinan J."/>
            <person name="Larsson K.H."/>
            <person name="Matsuura K."/>
            <person name="Barry K."/>
            <person name="Labutti K."/>
            <person name="Kuo R."/>
            <person name="Ohm R.A."/>
            <person name="Bhattacharya S.S."/>
            <person name="Shirouzu T."/>
            <person name="Yoshinaga Y."/>
            <person name="Martin F.M."/>
            <person name="Grigoriev I.V."/>
            <person name="Hibbett D.S."/>
        </authorList>
    </citation>
    <scope>NUCLEOTIDE SEQUENCE [LARGE SCALE GENOMIC DNA]</scope>
    <source>
        <strain evidence="2 3">CBS 109695</strain>
    </source>
</reference>
<proteinExistence type="predicted"/>
<dbReference type="OrthoDB" id="3353107at2759"/>
<dbReference type="STRING" id="436010.A0A166P828"/>
<feature type="domain" description="Integrase core" evidence="1">
    <location>
        <begin position="1"/>
        <end position="106"/>
    </location>
</feature>
<dbReference type="Pfam" id="PF24764">
    <property type="entry name" value="rva_4"/>
    <property type="match status" value="1"/>
</dbReference>
<gene>
    <name evidence="2" type="ORF">FIBSPDRAFT_733358</name>
</gene>
<accession>A0A166P828</accession>
<dbReference type="Proteomes" id="UP000076532">
    <property type="component" value="Unassembled WGS sequence"/>
</dbReference>
<dbReference type="PANTHER" id="PTHR46791:SF5">
    <property type="entry name" value="CLR5 DOMAIN-CONTAINING PROTEIN-RELATED"/>
    <property type="match status" value="1"/>
</dbReference>
<evidence type="ECO:0000313" key="3">
    <source>
        <dbReference type="Proteomes" id="UP000076532"/>
    </source>
</evidence>
<evidence type="ECO:0000259" key="1">
    <source>
        <dbReference type="Pfam" id="PF24764"/>
    </source>
</evidence>
<name>A0A166P828_9AGAM</name>
<evidence type="ECO:0000313" key="2">
    <source>
        <dbReference type="EMBL" id="KZP25817.1"/>
    </source>
</evidence>
<dbReference type="PANTHER" id="PTHR46791">
    <property type="entry name" value="EXPRESSED PROTEIN"/>
    <property type="match status" value="1"/>
</dbReference>
<organism evidence="2 3">
    <name type="scientific">Athelia psychrophila</name>
    <dbReference type="NCBI Taxonomy" id="1759441"/>
    <lineage>
        <taxon>Eukaryota</taxon>
        <taxon>Fungi</taxon>
        <taxon>Dikarya</taxon>
        <taxon>Basidiomycota</taxon>
        <taxon>Agaricomycotina</taxon>
        <taxon>Agaricomycetes</taxon>
        <taxon>Agaricomycetidae</taxon>
        <taxon>Atheliales</taxon>
        <taxon>Atheliaceae</taxon>
        <taxon>Athelia</taxon>
    </lineage>
</organism>
<sequence length="224" mass="25919">MEDTRGYDRGSYIWGRSVHNTRIERLWYDVTSGFGQKWKNMFLELETHHGLLPRQTAHIWLLHHLFLASIEQDAQEWLQVWNNHKMQIKGQRGRTPIDMFTFSLLQDGPRGVAGVLEPADEEVENTDEYGIDWDAAADERLMAHLQEHNPQDSPEGNPFSNAPATAAHVECQPPDCPFSVDQVRWLDATLQTQVDVTSCAMQTRRQVWVEALELCYHLYETDDD</sequence>
<dbReference type="EMBL" id="KV417518">
    <property type="protein sequence ID" value="KZP25817.1"/>
    <property type="molecule type" value="Genomic_DNA"/>
</dbReference>
<protein>
    <recommendedName>
        <fullName evidence="1">Integrase core domain-containing protein</fullName>
    </recommendedName>
</protein>
<dbReference type="AlphaFoldDB" id="A0A166P828"/>
<keyword evidence="3" id="KW-1185">Reference proteome</keyword>
<dbReference type="InterPro" id="IPR058913">
    <property type="entry name" value="Integrase_dom_put"/>
</dbReference>